<sequence>MFSPGHHLYRAADGSWRYSAPGDVFVRIGGEDRLLALVRNVAAGATQLPLPDADRPAVERMTAALTDRGVFVGPGRAGTVPAGWKVHLDGDSPVVGKLTELLGDIIDDVECTVGPADEAAVAGSDAVVSCARWLPDSHWCRLDQWCAAHHTPWHGCYAEGDTFVVGPLSMPGRTACYRDTRGRRLAAAALPDELIAHWAYLDSDAVKPPAPFTPAATAVLAGLLAADLRALAAGSTVPSEGHQLVVDPTTASISRHPVLPLPNLAVNPV</sequence>
<dbReference type="Proteomes" id="UP000001937">
    <property type="component" value="Chromosome"/>
</dbReference>
<dbReference type="Gene3D" id="3.40.50.720">
    <property type="entry name" value="NAD(P)-binding Rossmann-like Domain"/>
    <property type="match status" value="1"/>
</dbReference>
<gene>
    <name evidence="1" type="ordered locus">Francci3_4236</name>
</gene>
<keyword evidence="2" id="KW-1185">Reference proteome</keyword>
<accession>A0A1X1PRC4</accession>
<dbReference type="STRING" id="106370.Francci3_4236"/>
<dbReference type="KEGG" id="fra:Francci3_4236"/>
<dbReference type="EMBL" id="CP000249">
    <property type="protein sequence ID" value="ABD13582.1"/>
    <property type="molecule type" value="Genomic_DNA"/>
</dbReference>
<dbReference type="RefSeq" id="WP_011438591.1">
    <property type="nucleotide sequence ID" value="NC_007777.1"/>
</dbReference>
<dbReference type="HOGENOM" id="CLU_1000682_0_0_11"/>
<accession>Q2J560</accession>
<evidence type="ECO:0000313" key="2">
    <source>
        <dbReference type="Proteomes" id="UP000001937"/>
    </source>
</evidence>
<dbReference type="InterPro" id="IPR035985">
    <property type="entry name" value="Ubiquitin-activating_enz"/>
</dbReference>
<reference evidence="1 2" key="1">
    <citation type="journal article" date="2007" name="Genome Res.">
        <title>Genome characteristics of facultatively symbiotic Frankia sp. strains reflect host range and host plant biogeography.</title>
        <authorList>
            <person name="Normand P."/>
            <person name="Lapierre P."/>
            <person name="Tisa L.S."/>
            <person name="Gogarten J.P."/>
            <person name="Alloisio N."/>
            <person name="Bagnarol E."/>
            <person name="Bassi C.A."/>
            <person name="Berry A.M."/>
            <person name="Bickhart D.M."/>
            <person name="Choisne N."/>
            <person name="Couloux A."/>
            <person name="Cournoyer B."/>
            <person name="Cruveiller S."/>
            <person name="Daubin V."/>
            <person name="Demange N."/>
            <person name="Francino M.P."/>
            <person name="Goltsman E."/>
            <person name="Huang Y."/>
            <person name="Kopp O.R."/>
            <person name="Labarre L."/>
            <person name="Lapidus A."/>
            <person name="Lavire C."/>
            <person name="Marechal J."/>
            <person name="Martinez M."/>
            <person name="Mastronunzio J.E."/>
            <person name="Mullin B.C."/>
            <person name="Niemann J."/>
            <person name="Pujic P."/>
            <person name="Rawnsley T."/>
            <person name="Rouy Z."/>
            <person name="Schenowitz C."/>
            <person name="Sellstedt A."/>
            <person name="Tavares F."/>
            <person name="Tomkins J.P."/>
            <person name="Vallenet D."/>
            <person name="Valverde C."/>
            <person name="Wall L.G."/>
            <person name="Wang Y."/>
            <person name="Medigue C."/>
            <person name="Benson D.R."/>
        </authorList>
    </citation>
    <scope>NUCLEOTIDE SEQUENCE [LARGE SCALE GENOMIC DNA]</scope>
    <source>
        <strain evidence="2">DSM 45818 / CECT 9043 / CcI3</strain>
    </source>
</reference>
<dbReference type="InterPro" id="IPR022291">
    <property type="entry name" value="Bacteriocin_synth_cyclodeHase"/>
</dbReference>
<dbReference type="eggNOG" id="ENOG503317R">
    <property type="taxonomic scope" value="Bacteria"/>
</dbReference>
<dbReference type="SUPFAM" id="SSF69572">
    <property type="entry name" value="Activating enzymes of the ubiquitin-like proteins"/>
    <property type="match status" value="1"/>
</dbReference>
<dbReference type="NCBIfam" id="TIGR03882">
    <property type="entry name" value="cyclo_dehyd_2"/>
    <property type="match status" value="1"/>
</dbReference>
<organism evidence="1 2">
    <name type="scientific">Frankia casuarinae (strain DSM 45818 / CECT 9043 / HFP020203 / CcI3)</name>
    <dbReference type="NCBI Taxonomy" id="106370"/>
    <lineage>
        <taxon>Bacteria</taxon>
        <taxon>Bacillati</taxon>
        <taxon>Actinomycetota</taxon>
        <taxon>Actinomycetes</taxon>
        <taxon>Frankiales</taxon>
        <taxon>Frankiaceae</taxon>
        <taxon>Frankia</taxon>
    </lineage>
</organism>
<protein>
    <submittedName>
        <fullName evidence="1">Uncharacterized protein</fullName>
    </submittedName>
</protein>
<dbReference type="GO" id="GO:0008641">
    <property type="term" value="F:ubiquitin-like modifier activating enzyme activity"/>
    <property type="evidence" value="ECO:0007669"/>
    <property type="project" value="InterPro"/>
</dbReference>
<name>Q2J560_FRACC</name>
<dbReference type="AlphaFoldDB" id="Q2J560"/>
<proteinExistence type="predicted"/>
<evidence type="ECO:0000313" key="1">
    <source>
        <dbReference type="EMBL" id="ABD13582.1"/>
    </source>
</evidence>